<proteinExistence type="predicted"/>
<evidence type="ECO:0000256" key="1">
    <source>
        <dbReference type="ARBA" id="ARBA00022723"/>
    </source>
</evidence>
<organism evidence="6">
    <name type="scientific">uncultured Desulfobacterium sp</name>
    <dbReference type="NCBI Taxonomy" id="201089"/>
    <lineage>
        <taxon>Bacteria</taxon>
        <taxon>Pseudomonadati</taxon>
        <taxon>Thermodesulfobacteriota</taxon>
        <taxon>Desulfobacteria</taxon>
        <taxon>Desulfobacterales</taxon>
        <taxon>Desulfobacteriaceae</taxon>
        <taxon>Desulfobacterium</taxon>
        <taxon>environmental samples</taxon>
    </lineage>
</organism>
<name>E1YCH6_9BACT</name>
<keyword evidence="2" id="KW-0560">Oxidoreductase</keyword>
<protein>
    <submittedName>
        <fullName evidence="6">F420-non-reducing hydrogenase vhu iron-sulfur subunit D</fullName>
    </submittedName>
</protein>
<evidence type="ECO:0000256" key="4">
    <source>
        <dbReference type="ARBA" id="ARBA00023014"/>
    </source>
</evidence>
<dbReference type="GO" id="GO:0016491">
    <property type="term" value="F:oxidoreductase activity"/>
    <property type="evidence" value="ECO:0007669"/>
    <property type="project" value="UniProtKB-KW"/>
</dbReference>
<evidence type="ECO:0000256" key="3">
    <source>
        <dbReference type="ARBA" id="ARBA00023004"/>
    </source>
</evidence>
<dbReference type="InterPro" id="IPR003813">
    <property type="entry name" value="MvhD/FlpD"/>
</dbReference>
<feature type="domain" description="F420-non-reducing hydrogenase iron-sulfur subunit D" evidence="5">
    <location>
        <begin position="47"/>
        <end position="169"/>
    </location>
</feature>
<dbReference type="GO" id="GO:0046872">
    <property type="term" value="F:metal ion binding"/>
    <property type="evidence" value="ECO:0007669"/>
    <property type="project" value="UniProtKB-KW"/>
</dbReference>
<keyword evidence="3" id="KW-0408">Iron</keyword>
<sequence>MTDNYTGSRFKVQGSNTRQPTVNCEPHNLSRYENRSRYMNKDFEPQIIAFCCKYCAYAAADLAGSMRLNYPSNIKIIQVPCTGRVDIIHLLRAIEDGADGVYVAGCMEGDCHFVCGNIKTRKKVEYVKKTLAELGIEPERVEMFNLSSAMGPRFAEIANQMGERIRNLGPSPLNIKQAA</sequence>
<keyword evidence="4" id="KW-0411">Iron-sulfur</keyword>
<reference evidence="6" key="1">
    <citation type="journal article" date="2011" name="Environ. Microbiol.">
        <title>Genomic insights into the metabolic potential of the polycyclic aromatic hydrocarbon degrading sulfate-reducing Deltaproteobacterium N47.</title>
        <authorList>
            <person name="Bergmann F."/>
            <person name="Selesi D."/>
            <person name="Weinmaier T."/>
            <person name="Tischler P."/>
            <person name="Rattei T."/>
            <person name="Meckenstock R.U."/>
        </authorList>
    </citation>
    <scope>NUCLEOTIDE SEQUENCE</scope>
</reference>
<dbReference type="AlphaFoldDB" id="E1YCH6"/>
<evidence type="ECO:0000259" key="5">
    <source>
        <dbReference type="Pfam" id="PF02662"/>
    </source>
</evidence>
<accession>E1YCH6</accession>
<evidence type="ECO:0000256" key="2">
    <source>
        <dbReference type="ARBA" id="ARBA00023002"/>
    </source>
</evidence>
<dbReference type="EMBL" id="FR695868">
    <property type="protein sequence ID" value="CBX28270.1"/>
    <property type="molecule type" value="Genomic_DNA"/>
</dbReference>
<evidence type="ECO:0000313" key="6">
    <source>
        <dbReference type="EMBL" id="CBX28270.1"/>
    </source>
</evidence>
<dbReference type="GO" id="GO:0051536">
    <property type="term" value="F:iron-sulfur cluster binding"/>
    <property type="evidence" value="ECO:0007669"/>
    <property type="project" value="UniProtKB-KW"/>
</dbReference>
<gene>
    <name evidence="6" type="ORF">N47_G35940</name>
</gene>
<keyword evidence="1" id="KW-0479">Metal-binding</keyword>
<dbReference type="Pfam" id="PF02662">
    <property type="entry name" value="FlpD"/>
    <property type="match status" value="1"/>
</dbReference>